<reference evidence="1" key="1">
    <citation type="journal article" date="2012" name="Science">
        <title>Fermentation, hydrogen, and sulfur metabolism in multiple uncultivated bacterial phyla.</title>
        <authorList>
            <person name="Wrighton K.C."/>
            <person name="Thomas B.C."/>
            <person name="Sharon I."/>
            <person name="Miller C.S."/>
            <person name="Castelle C.J."/>
            <person name="VerBerkmoes N.C."/>
            <person name="Wilkins M.J."/>
            <person name="Hettich R.L."/>
            <person name="Lipton M.S."/>
            <person name="Williams K.H."/>
            <person name="Long P.E."/>
            <person name="Banfield J.F."/>
        </authorList>
    </citation>
    <scope>NUCLEOTIDE SEQUENCE [LARGE SCALE GENOMIC DNA]</scope>
</reference>
<gene>
    <name evidence="1" type="ORF">ACD_2C00067G0005</name>
</gene>
<proteinExistence type="predicted"/>
<dbReference type="AlphaFoldDB" id="K2FFM5"/>
<evidence type="ECO:0000313" key="1">
    <source>
        <dbReference type="EMBL" id="EKE29981.1"/>
    </source>
</evidence>
<comment type="caution">
    <text evidence="1">The sequence shown here is derived from an EMBL/GenBank/DDBJ whole genome shotgun (WGS) entry which is preliminary data.</text>
</comment>
<name>K2FFM5_9BACT</name>
<accession>K2FFM5</accession>
<sequence>MAALKQFHDSSSWLTEDFFVQEHEVSQERKKQAEKTFELLKRKEKTLTQIALLKEKIRRDLENQDDNPIRWNDIVETFEPLKNDKDANYEMGLYYNKKWESGLWAEHWKKSLELSKKYEPQISDFFREKVLAPILDWYDYKEEITTIDFLKEFISMVEPIIAELKKETTDKNKRKILSGLSEILSK</sequence>
<organism evidence="1">
    <name type="scientific">uncultured bacterium</name>
    <name type="common">gcode 4</name>
    <dbReference type="NCBI Taxonomy" id="1234023"/>
    <lineage>
        <taxon>Bacteria</taxon>
        <taxon>environmental samples</taxon>
    </lineage>
</organism>
<dbReference type="EMBL" id="AMFJ01000067">
    <property type="protein sequence ID" value="EKE29981.1"/>
    <property type="molecule type" value="Genomic_DNA"/>
</dbReference>
<protein>
    <submittedName>
        <fullName evidence="1">Uncharacterized protein</fullName>
    </submittedName>
</protein>